<dbReference type="OrthoDB" id="7868439at2"/>
<dbReference type="EMBL" id="FTNV01000004">
    <property type="protein sequence ID" value="SIS25402.1"/>
    <property type="molecule type" value="Genomic_DNA"/>
</dbReference>
<name>A0A1N7HKP9_9RHOB</name>
<evidence type="ECO:0000313" key="2">
    <source>
        <dbReference type="Proteomes" id="UP000186019"/>
    </source>
</evidence>
<protein>
    <submittedName>
        <fullName evidence="1">Uncharacterized protein</fullName>
    </submittedName>
</protein>
<dbReference type="RefSeq" id="WP_076535382.1">
    <property type="nucleotide sequence ID" value="NZ_FOAC01000004.1"/>
</dbReference>
<proteinExistence type="predicted"/>
<evidence type="ECO:0000313" key="1">
    <source>
        <dbReference type="EMBL" id="SIS25402.1"/>
    </source>
</evidence>
<dbReference type="Proteomes" id="UP000186019">
    <property type="component" value="Unassembled WGS sequence"/>
</dbReference>
<sequence>MLNTTTLATDQARYNATASTEAYLRRHGAGLCDLLDAFDDPGGFEALCGLHVALSAAFPEADAAEAALRDIHGALEGQAPSALDRISRERNMSASDMTRWHGARVSELLARFRNTR</sequence>
<dbReference type="STRING" id="573024.SAMN05216208_3245"/>
<gene>
    <name evidence="1" type="ORF">SAMN05421666_3269</name>
</gene>
<reference evidence="2" key="1">
    <citation type="submission" date="2017-01" db="EMBL/GenBank/DDBJ databases">
        <authorList>
            <person name="Varghese N."/>
            <person name="Submissions S."/>
        </authorList>
    </citation>
    <scope>NUCLEOTIDE SEQUENCE [LARGE SCALE GENOMIC DNA]</scope>
    <source>
        <strain evidence="2">DSM 29590</strain>
    </source>
</reference>
<accession>A0A1N7HKP9</accession>
<keyword evidence="2" id="KW-1185">Reference proteome</keyword>
<dbReference type="AlphaFoldDB" id="A0A1N7HKP9"/>
<organism evidence="1 2">
    <name type="scientific">Roseovarius nanhaiticus</name>
    <dbReference type="NCBI Taxonomy" id="573024"/>
    <lineage>
        <taxon>Bacteria</taxon>
        <taxon>Pseudomonadati</taxon>
        <taxon>Pseudomonadota</taxon>
        <taxon>Alphaproteobacteria</taxon>
        <taxon>Rhodobacterales</taxon>
        <taxon>Roseobacteraceae</taxon>
        <taxon>Roseovarius</taxon>
    </lineage>
</organism>